<feature type="compositionally biased region" description="Low complexity" evidence="2">
    <location>
        <begin position="35"/>
        <end position="58"/>
    </location>
</feature>
<feature type="region of interest" description="Disordered" evidence="2">
    <location>
        <begin position="1"/>
        <end position="77"/>
    </location>
</feature>
<dbReference type="EMBL" id="JABANP010000614">
    <property type="protein sequence ID" value="KAF4680381.1"/>
    <property type="molecule type" value="Genomic_DNA"/>
</dbReference>
<dbReference type="GO" id="GO:0048487">
    <property type="term" value="F:beta-tubulin binding"/>
    <property type="evidence" value="ECO:0007669"/>
    <property type="project" value="InterPro"/>
</dbReference>
<dbReference type="OrthoDB" id="444379at2759"/>
<feature type="coiled-coil region" evidence="1">
    <location>
        <begin position="216"/>
        <end position="279"/>
    </location>
</feature>
<protein>
    <recommendedName>
        <fullName evidence="5">Intraflagellar transport protein 74</fullName>
    </recommendedName>
</protein>
<evidence type="ECO:0000256" key="1">
    <source>
        <dbReference type="SAM" id="Coils"/>
    </source>
</evidence>
<accession>A0A7J6NBV0</accession>
<organism evidence="3 4">
    <name type="scientific">Perkinsus olseni</name>
    <name type="common">Perkinsus atlanticus</name>
    <dbReference type="NCBI Taxonomy" id="32597"/>
    <lineage>
        <taxon>Eukaryota</taxon>
        <taxon>Sar</taxon>
        <taxon>Alveolata</taxon>
        <taxon>Perkinsozoa</taxon>
        <taxon>Perkinsea</taxon>
        <taxon>Perkinsida</taxon>
        <taxon>Perkinsidae</taxon>
        <taxon>Perkinsus</taxon>
    </lineage>
</organism>
<keyword evidence="1" id="KW-0175">Coiled coil</keyword>
<sequence>MRGSCLEMAADRPQSRGFNTTGGGFRPAPPPQVGSSSPARPSSAMRSTGGSSSGTPASQRGSIFSGPPPGSRAGLGTGYVAPSAAASSSAMDGFRVVDRPVTQQGLSGVRTAQSSSGRQVLDKSYYKAQLRNKINSLSSEIAQFNKEMARIAEESQSYRQYQRRYQSLLEEVKGLEGELADYNLALDKQRISIRPEDLERQYLEIKEKNAFGREQIDNVFLEKKECEEGLARLEHELIEEQSHMEQQLSRLTPEQKREYEQLIGELQKINDASHELEASMEPMQQRLKTTGDRLEMDPSRRRMLALSKARDDLLQRKMELTDELEKVSLPLPKQKEMLMEKIKEDNHKMAELESAHEEMKEALERFRRNAAEISAALNRHSEGGEAEADDEQLQKYKILFAKDAEMTAFLEEFPKLEEDERGVVKGLEGEIKNMLIKIHKVAYRQTHHDAFHRRPSAERRRSPLALGLRRCRAISNSRGARWKQARRPVSVLNWRFSKDVRNCKR</sequence>
<dbReference type="GO" id="GO:0005929">
    <property type="term" value="C:cilium"/>
    <property type="evidence" value="ECO:0007669"/>
    <property type="project" value="TreeGrafter"/>
</dbReference>
<dbReference type="PANTHER" id="PTHR31432">
    <property type="entry name" value="INTRAFLAGELLAR TRANSPORT PROTEIN 74 HOMOLOG"/>
    <property type="match status" value="1"/>
</dbReference>
<name>A0A7J6NBV0_PEROL</name>
<gene>
    <name evidence="3" type="ORF">FOZ60_013586</name>
</gene>
<evidence type="ECO:0000313" key="4">
    <source>
        <dbReference type="Proteomes" id="UP000541610"/>
    </source>
</evidence>
<dbReference type="InterPro" id="IPR029602">
    <property type="entry name" value="IFT74"/>
</dbReference>
<evidence type="ECO:0008006" key="5">
    <source>
        <dbReference type="Google" id="ProtNLM"/>
    </source>
</evidence>
<dbReference type="AlphaFoldDB" id="A0A7J6NBV0"/>
<feature type="coiled-coil region" evidence="1">
    <location>
        <begin position="127"/>
        <end position="185"/>
    </location>
</feature>
<evidence type="ECO:0000256" key="2">
    <source>
        <dbReference type="SAM" id="MobiDB-lite"/>
    </source>
</evidence>
<dbReference type="PANTHER" id="PTHR31432:SF0">
    <property type="entry name" value="INTRAFLAGELLAR TRANSPORT PROTEIN 74 HOMOLOG"/>
    <property type="match status" value="1"/>
</dbReference>
<dbReference type="GO" id="GO:0030992">
    <property type="term" value="C:intraciliary transport particle B"/>
    <property type="evidence" value="ECO:0007669"/>
    <property type="project" value="InterPro"/>
</dbReference>
<dbReference type="GO" id="GO:0035735">
    <property type="term" value="P:intraciliary transport involved in cilium assembly"/>
    <property type="evidence" value="ECO:0007669"/>
    <property type="project" value="TreeGrafter"/>
</dbReference>
<proteinExistence type="predicted"/>
<evidence type="ECO:0000313" key="3">
    <source>
        <dbReference type="EMBL" id="KAF4680381.1"/>
    </source>
</evidence>
<feature type="coiled-coil region" evidence="1">
    <location>
        <begin position="303"/>
        <end position="376"/>
    </location>
</feature>
<reference evidence="3 4" key="1">
    <citation type="submission" date="2020-04" db="EMBL/GenBank/DDBJ databases">
        <title>Perkinsus olseni comparative genomics.</title>
        <authorList>
            <person name="Bogema D.R."/>
        </authorList>
    </citation>
    <scope>NUCLEOTIDE SEQUENCE [LARGE SCALE GENOMIC DNA]</scope>
    <source>
        <strain evidence="3">00978-12</strain>
    </source>
</reference>
<comment type="caution">
    <text evidence="3">The sequence shown here is derived from an EMBL/GenBank/DDBJ whole genome shotgun (WGS) entry which is preliminary data.</text>
</comment>
<dbReference type="Proteomes" id="UP000541610">
    <property type="component" value="Unassembled WGS sequence"/>
</dbReference>